<proteinExistence type="predicted"/>
<feature type="transmembrane region" description="Helical" evidence="1">
    <location>
        <begin position="6"/>
        <end position="26"/>
    </location>
</feature>
<feature type="transmembrane region" description="Helical" evidence="1">
    <location>
        <begin position="74"/>
        <end position="94"/>
    </location>
</feature>
<evidence type="ECO:0000313" key="2">
    <source>
        <dbReference type="EMBL" id="SUY83112.1"/>
    </source>
</evidence>
<dbReference type="Pfam" id="PF12650">
    <property type="entry name" value="DUF3784"/>
    <property type="match status" value="1"/>
</dbReference>
<sequence>MDFTCIFFGILFTLAGFWLAFGKGYRHLSLWKNMPQEEKDKINIVPLCRNVGEMIALNGIIFLMKGFLPGFSNHWFVFAIIAWLIVAGFDVWYIEKKCPLSQPIIHIEVSHRYFFKIVR</sequence>
<name>A0A381KKQ1_CLODI</name>
<keyword evidence="1" id="KW-0812">Transmembrane</keyword>
<dbReference type="InterPro" id="IPR017259">
    <property type="entry name" value="UCP037672"/>
</dbReference>
<protein>
    <submittedName>
        <fullName evidence="2">Domain of uncharacterized function (DUF3784)</fullName>
    </submittedName>
</protein>
<keyword evidence="1" id="KW-1133">Transmembrane helix</keyword>
<gene>
    <name evidence="2" type="ORF">NCTC13307_04226</name>
</gene>
<accession>A0A381KKQ1</accession>
<keyword evidence="1" id="KW-0472">Membrane</keyword>
<organism evidence="2">
    <name type="scientific">Clostridioides difficile</name>
    <name type="common">Peptoclostridium difficile</name>
    <dbReference type="NCBI Taxonomy" id="1496"/>
    <lineage>
        <taxon>Bacteria</taxon>
        <taxon>Bacillati</taxon>
        <taxon>Bacillota</taxon>
        <taxon>Clostridia</taxon>
        <taxon>Peptostreptococcales</taxon>
        <taxon>Peptostreptococcaceae</taxon>
        <taxon>Clostridioides</taxon>
    </lineage>
</organism>
<dbReference type="EMBL" id="UFWD01000002">
    <property type="protein sequence ID" value="SUY83112.1"/>
    <property type="molecule type" value="Genomic_DNA"/>
</dbReference>
<dbReference type="AlphaFoldDB" id="A0A381KKQ1"/>
<evidence type="ECO:0000256" key="1">
    <source>
        <dbReference type="SAM" id="Phobius"/>
    </source>
</evidence>
<reference evidence="2" key="1">
    <citation type="submission" date="2018-06" db="EMBL/GenBank/DDBJ databases">
        <authorList>
            <consortium name="Pathogen Informatics"/>
            <person name="Doyle S."/>
        </authorList>
    </citation>
    <scope>NUCLEOTIDE SEQUENCE</scope>
    <source>
        <strain evidence="2">NCTC13307</strain>
    </source>
</reference>